<dbReference type="EMBL" id="CAADFX010000037">
    <property type="protein sequence ID" value="VFK55788.1"/>
    <property type="molecule type" value="Genomic_DNA"/>
</dbReference>
<dbReference type="GO" id="GO:0032259">
    <property type="term" value="P:methylation"/>
    <property type="evidence" value="ECO:0007669"/>
    <property type="project" value="UniProtKB-KW"/>
</dbReference>
<dbReference type="CDD" id="cd02440">
    <property type="entry name" value="AdoMet_MTases"/>
    <property type="match status" value="1"/>
</dbReference>
<keyword evidence="1 6" id="KW-0489">Methyltransferase</keyword>
<dbReference type="Gene3D" id="3.40.50.150">
    <property type="entry name" value="Vaccinia Virus protein VP39"/>
    <property type="match status" value="1"/>
</dbReference>
<reference evidence="6" key="1">
    <citation type="submission" date="2019-02" db="EMBL/GenBank/DDBJ databases">
        <authorList>
            <person name="Gruber-Vodicka R. H."/>
            <person name="Seah K. B. B."/>
        </authorList>
    </citation>
    <scope>NUCLEOTIDE SEQUENCE</scope>
    <source>
        <strain evidence="5">BECK_BY1</strain>
        <strain evidence="7">BECK_BY2</strain>
        <strain evidence="6">BECK_BY3</strain>
    </source>
</reference>
<dbReference type="InterPro" id="IPR055135">
    <property type="entry name" value="PRMT_dom"/>
</dbReference>
<dbReference type="InterPro" id="IPR029063">
    <property type="entry name" value="SAM-dependent_MTases_sf"/>
</dbReference>
<name>A0A451A0W7_9GAMM</name>
<dbReference type="Pfam" id="PF22528">
    <property type="entry name" value="PRMT_C"/>
    <property type="match status" value="1"/>
</dbReference>
<evidence type="ECO:0000259" key="4">
    <source>
        <dbReference type="Pfam" id="PF22528"/>
    </source>
</evidence>
<keyword evidence="2" id="KW-0808">Transferase</keyword>
<evidence type="ECO:0000313" key="7">
    <source>
        <dbReference type="EMBL" id="VFK68135.1"/>
    </source>
</evidence>
<dbReference type="AlphaFoldDB" id="A0A451A0W7"/>
<organism evidence="6">
    <name type="scientific">Candidatus Kentrum sp. TUN</name>
    <dbReference type="NCBI Taxonomy" id="2126343"/>
    <lineage>
        <taxon>Bacteria</taxon>
        <taxon>Pseudomonadati</taxon>
        <taxon>Pseudomonadota</taxon>
        <taxon>Gammaproteobacteria</taxon>
        <taxon>Candidatus Kentrum</taxon>
    </lineage>
</organism>
<keyword evidence="3" id="KW-0949">S-adenosyl-L-methionine</keyword>
<dbReference type="Gene3D" id="2.70.160.11">
    <property type="entry name" value="Hnrnp arginine n-methyltransferase1"/>
    <property type="match status" value="1"/>
</dbReference>
<evidence type="ECO:0000256" key="2">
    <source>
        <dbReference type="ARBA" id="ARBA00022679"/>
    </source>
</evidence>
<evidence type="ECO:0000256" key="3">
    <source>
        <dbReference type="ARBA" id="ARBA00022691"/>
    </source>
</evidence>
<dbReference type="EMBL" id="CAADFY010000184">
    <property type="protein sequence ID" value="VFK59672.1"/>
    <property type="molecule type" value="Genomic_DNA"/>
</dbReference>
<sequence>MAQNYDWHDTNDPIGMMYRTLAKTAQDLEQKIIEGNATETDRLNLDHVYQVLIPWWHFPMLNNSLRASLFEKALEKINVKDKVVLDIGSGTGLLAMMAARQGARSVVACELNSTLATLSKRIVAQNGYSDTVTIVNAVSSDLKVLDALPEPADVIVTEIVEEALIGENIINTLRHARQELLEPSGTIIPRRGRLYGRCVESSAMHGLNHVGETVGFDVSLFNKFSIHGHFPVRFELWPRTYLSDPFLIYDFDFMSHDLAEKQSEIQVTATNTGVLHGVILWFELDLVDGIIWSSTPADFSMDAQKTPNQDPHIYKQQTGIVTFSRPDRVGEKSTIKMGFDCANNRVTVDLL</sequence>
<accession>A0A451A0W7</accession>
<dbReference type="GO" id="GO:0016274">
    <property type="term" value="F:protein-arginine N-methyltransferase activity"/>
    <property type="evidence" value="ECO:0007669"/>
    <property type="project" value="InterPro"/>
</dbReference>
<dbReference type="InterPro" id="IPR025799">
    <property type="entry name" value="Arg_MeTrfase"/>
</dbReference>
<dbReference type="EMBL" id="CAADFV010000180">
    <property type="protein sequence ID" value="VFK68135.1"/>
    <property type="molecule type" value="Genomic_DNA"/>
</dbReference>
<dbReference type="PROSITE" id="PS51678">
    <property type="entry name" value="SAM_MT_PRMT"/>
    <property type="match status" value="1"/>
</dbReference>
<evidence type="ECO:0000313" key="5">
    <source>
        <dbReference type="EMBL" id="VFK55788.1"/>
    </source>
</evidence>
<dbReference type="GO" id="GO:0042054">
    <property type="term" value="F:histone methyltransferase activity"/>
    <property type="evidence" value="ECO:0007669"/>
    <property type="project" value="TreeGrafter"/>
</dbReference>
<feature type="domain" description="Protein arginine N-methyltransferase" evidence="4">
    <location>
        <begin position="213"/>
        <end position="345"/>
    </location>
</feature>
<dbReference type="PANTHER" id="PTHR11006:SF60">
    <property type="entry name" value="PROTEIN ARGININE N-METHYLTRANSFERASE 9"/>
    <property type="match status" value="1"/>
</dbReference>
<proteinExistence type="predicted"/>
<dbReference type="Pfam" id="PF06325">
    <property type="entry name" value="PrmA"/>
    <property type="match status" value="1"/>
</dbReference>
<evidence type="ECO:0000313" key="6">
    <source>
        <dbReference type="EMBL" id="VFK59672.1"/>
    </source>
</evidence>
<gene>
    <name evidence="5" type="ORF">BECKTUN1418D_GA0071000_103715</name>
    <name evidence="7" type="ORF">BECKTUN1418E_GA0071001_11802</name>
    <name evidence="6" type="ORF">BECKTUN1418F_GA0071002_11842</name>
</gene>
<protein>
    <submittedName>
        <fullName evidence="6">Predicted RNA methylase</fullName>
    </submittedName>
</protein>
<dbReference type="PANTHER" id="PTHR11006">
    <property type="entry name" value="PROTEIN ARGININE N-METHYLTRANSFERASE"/>
    <property type="match status" value="1"/>
</dbReference>
<evidence type="ECO:0000256" key="1">
    <source>
        <dbReference type="ARBA" id="ARBA00022603"/>
    </source>
</evidence>
<dbReference type="SUPFAM" id="SSF53335">
    <property type="entry name" value="S-adenosyl-L-methionine-dependent methyltransferases"/>
    <property type="match status" value="1"/>
</dbReference>